<keyword evidence="3" id="KW-1185">Reference proteome</keyword>
<name>A0A498M6E2_LABRO</name>
<proteinExistence type="predicted"/>
<sequence>MPAIIRSVVSNYFKDLRVAFFLQEFTTGWQQLEAGIDMGCSISPILFVADFEVFLIGARQVVGGVRLSSGQKLPPERFHG</sequence>
<protein>
    <submittedName>
        <fullName evidence="1">Uncharacterized protein</fullName>
    </submittedName>
</protein>
<dbReference type="AlphaFoldDB" id="A0A498M6E2"/>
<dbReference type="STRING" id="84645.A0A498M6E2"/>
<dbReference type="EMBL" id="QBIY01011444">
    <property type="protein sequence ID" value="RXN31637.1"/>
    <property type="molecule type" value="Genomic_DNA"/>
</dbReference>
<comment type="caution">
    <text evidence="1">The sequence shown here is derived from an EMBL/GenBank/DDBJ whole genome shotgun (WGS) entry which is preliminary data.</text>
</comment>
<dbReference type="EMBL" id="QBIY01012853">
    <property type="protein sequence ID" value="RXN15473.1"/>
    <property type="molecule type" value="Genomic_DNA"/>
</dbReference>
<evidence type="ECO:0000313" key="3">
    <source>
        <dbReference type="Proteomes" id="UP000290572"/>
    </source>
</evidence>
<organism evidence="1 3">
    <name type="scientific">Labeo rohita</name>
    <name type="common">Indian major carp</name>
    <name type="synonym">Cyprinus rohita</name>
    <dbReference type="NCBI Taxonomy" id="84645"/>
    <lineage>
        <taxon>Eukaryota</taxon>
        <taxon>Metazoa</taxon>
        <taxon>Chordata</taxon>
        <taxon>Craniata</taxon>
        <taxon>Vertebrata</taxon>
        <taxon>Euteleostomi</taxon>
        <taxon>Actinopterygii</taxon>
        <taxon>Neopterygii</taxon>
        <taxon>Teleostei</taxon>
        <taxon>Ostariophysi</taxon>
        <taxon>Cypriniformes</taxon>
        <taxon>Cyprinidae</taxon>
        <taxon>Labeoninae</taxon>
        <taxon>Labeonini</taxon>
        <taxon>Labeo</taxon>
    </lineage>
</organism>
<gene>
    <name evidence="1" type="ORF">ROHU_008780</name>
    <name evidence="2" type="ORF">ROHU_016754</name>
</gene>
<evidence type="ECO:0000313" key="1">
    <source>
        <dbReference type="EMBL" id="RXN15473.1"/>
    </source>
</evidence>
<dbReference type="Proteomes" id="UP000290572">
    <property type="component" value="Unassembled WGS sequence"/>
</dbReference>
<accession>A0A498M6E2</accession>
<reference evidence="1 3" key="1">
    <citation type="submission" date="2018-03" db="EMBL/GenBank/DDBJ databases">
        <title>Draft genome sequence of Rohu Carp (Labeo rohita).</title>
        <authorList>
            <person name="Das P."/>
            <person name="Kushwaha B."/>
            <person name="Joshi C.G."/>
            <person name="Kumar D."/>
            <person name="Nagpure N.S."/>
            <person name="Sahoo L."/>
            <person name="Das S.P."/>
            <person name="Bit A."/>
            <person name="Patnaik S."/>
            <person name="Meher P.K."/>
            <person name="Jayasankar P."/>
            <person name="Koringa P.G."/>
            <person name="Patel N.V."/>
            <person name="Hinsu A.T."/>
            <person name="Kumar R."/>
            <person name="Pandey M."/>
            <person name="Agarwal S."/>
            <person name="Srivastava S."/>
            <person name="Singh M."/>
            <person name="Iquebal M.A."/>
            <person name="Jaiswal S."/>
            <person name="Angadi U.B."/>
            <person name="Kumar N."/>
            <person name="Raza M."/>
            <person name="Shah T.M."/>
            <person name="Rai A."/>
            <person name="Jena J.K."/>
        </authorList>
    </citation>
    <scope>NUCLEOTIDE SEQUENCE [LARGE SCALE GENOMIC DNA]</scope>
    <source>
        <strain evidence="1">DASCIFA01</strain>
        <tissue evidence="1">Testis</tissue>
    </source>
</reference>
<evidence type="ECO:0000313" key="2">
    <source>
        <dbReference type="EMBL" id="RXN31637.1"/>
    </source>
</evidence>